<feature type="domain" description="FAD dependent oxidoreductase" evidence="6">
    <location>
        <begin position="8"/>
        <end position="58"/>
    </location>
</feature>
<dbReference type="Pfam" id="PF01266">
    <property type="entry name" value="DAO"/>
    <property type="match status" value="1"/>
</dbReference>
<evidence type="ECO:0000256" key="5">
    <source>
        <dbReference type="ARBA" id="ARBA00037941"/>
    </source>
</evidence>
<dbReference type="AlphaFoldDB" id="A0A5K7YPW1"/>
<comment type="similarity">
    <text evidence="5">Belongs to the L2HGDH family.</text>
</comment>
<evidence type="ECO:0000256" key="2">
    <source>
        <dbReference type="ARBA" id="ARBA00022630"/>
    </source>
</evidence>
<dbReference type="Proteomes" id="UP000427906">
    <property type="component" value="Chromosome"/>
</dbReference>
<dbReference type="EMBL" id="AP021874">
    <property type="protein sequence ID" value="BBO70383.1"/>
    <property type="molecule type" value="Genomic_DNA"/>
</dbReference>
<organism evidence="7 8">
    <name type="scientific">Desulfosarcina alkanivorans</name>
    <dbReference type="NCBI Taxonomy" id="571177"/>
    <lineage>
        <taxon>Bacteria</taxon>
        <taxon>Pseudomonadati</taxon>
        <taxon>Thermodesulfobacteriota</taxon>
        <taxon>Desulfobacteria</taxon>
        <taxon>Desulfobacterales</taxon>
        <taxon>Desulfosarcinaceae</taxon>
        <taxon>Desulfosarcina</taxon>
    </lineage>
</organism>
<evidence type="ECO:0000256" key="1">
    <source>
        <dbReference type="ARBA" id="ARBA00001974"/>
    </source>
</evidence>
<proteinExistence type="inferred from homology"/>
<comment type="cofactor">
    <cofactor evidence="1">
        <name>FAD</name>
        <dbReference type="ChEBI" id="CHEBI:57692"/>
    </cofactor>
</comment>
<dbReference type="SUPFAM" id="SSF51905">
    <property type="entry name" value="FAD/NAD(P)-binding domain"/>
    <property type="match status" value="1"/>
</dbReference>
<accession>A0A5K7YPW1</accession>
<name>A0A5K7YPW1_9BACT</name>
<dbReference type="InterPro" id="IPR006076">
    <property type="entry name" value="FAD-dep_OxRdtase"/>
</dbReference>
<reference evidence="7 8" key="1">
    <citation type="submission" date="2019-11" db="EMBL/GenBank/DDBJ databases">
        <title>Comparative genomics of hydrocarbon-degrading Desulfosarcina strains.</title>
        <authorList>
            <person name="Watanabe M."/>
            <person name="Kojima H."/>
            <person name="Fukui M."/>
        </authorList>
    </citation>
    <scope>NUCLEOTIDE SEQUENCE [LARGE SCALE GENOMIC DNA]</scope>
    <source>
        <strain evidence="7 8">PL12</strain>
    </source>
</reference>
<dbReference type="GO" id="GO:0047545">
    <property type="term" value="F:(S)-2-hydroxyglutarate dehydrogenase activity"/>
    <property type="evidence" value="ECO:0007669"/>
    <property type="project" value="TreeGrafter"/>
</dbReference>
<keyword evidence="8" id="KW-1185">Reference proteome</keyword>
<evidence type="ECO:0000259" key="6">
    <source>
        <dbReference type="Pfam" id="PF01266"/>
    </source>
</evidence>
<evidence type="ECO:0000256" key="4">
    <source>
        <dbReference type="ARBA" id="ARBA00023002"/>
    </source>
</evidence>
<dbReference type="RefSeq" id="WP_155318336.1">
    <property type="nucleotide sequence ID" value="NZ_AP021874.1"/>
</dbReference>
<keyword evidence="4" id="KW-0560">Oxidoreductase</keyword>
<dbReference type="PANTHER" id="PTHR43104">
    <property type="entry name" value="L-2-HYDROXYGLUTARATE DEHYDROGENASE, MITOCHONDRIAL"/>
    <property type="match status" value="1"/>
</dbReference>
<keyword evidence="3" id="KW-0274">FAD</keyword>
<evidence type="ECO:0000313" key="8">
    <source>
        <dbReference type="Proteomes" id="UP000427906"/>
    </source>
</evidence>
<dbReference type="InterPro" id="IPR036188">
    <property type="entry name" value="FAD/NAD-bd_sf"/>
</dbReference>
<dbReference type="PANTHER" id="PTHR43104:SF4">
    <property type="entry name" value="L-2-HYDROXYGLUTARATE DEHYDROGENASE, MITOCHONDRIAL"/>
    <property type="match status" value="1"/>
</dbReference>
<dbReference type="KEGG" id="dalk:DSCA_43130"/>
<sequence length="76" mass="7788">MEITTTLIGAGVVGLAVAAQLSPIRKGIMLLERNPGRGQETASRNSEMIHAGIESPGPTASPAIGRHVAALMAGRE</sequence>
<evidence type="ECO:0000256" key="3">
    <source>
        <dbReference type="ARBA" id="ARBA00022827"/>
    </source>
</evidence>
<keyword evidence="2" id="KW-0285">Flavoprotein</keyword>
<protein>
    <recommendedName>
        <fullName evidence="6">FAD dependent oxidoreductase domain-containing protein</fullName>
    </recommendedName>
</protein>
<evidence type="ECO:0000313" key="7">
    <source>
        <dbReference type="EMBL" id="BBO70383.1"/>
    </source>
</evidence>
<dbReference type="OrthoDB" id="9801699at2"/>
<dbReference type="Gene3D" id="3.50.50.60">
    <property type="entry name" value="FAD/NAD(P)-binding domain"/>
    <property type="match status" value="1"/>
</dbReference>
<gene>
    <name evidence="7" type="ORF">DSCA_43130</name>
</gene>